<protein>
    <submittedName>
        <fullName evidence="1">Uncharacterized protein</fullName>
    </submittedName>
</protein>
<sequence>MTANATAIADSTPTLVFLRRQQVADMIIELSFNEAARQQLPTMKGLLIDALYHLPPKSFIADDWSCILNQVIKALLLQQETQTETRMPAPLLGAISQLERRL</sequence>
<dbReference type="RefSeq" id="WP_189611122.1">
    <property type="nucleotide sequence ID" value="NZ_BMXR01000009.1"/>
</dbReference>
<accession>A0A918NEF2</accession>
<gene>
    <name evidence="1" type="ORF">GCM10007392_35270</name>
</gene>
<keyword evidence="2" id="KW-1185">Reference proteome</keyword>
<dbReference type="AlphaFoldDB" id="A0A918NEF2"/>
<evidence type="ECO:0000313" key="1">
    <source>
        <dbReference type="EMBL" id="GGX64444.1"/>
    </source>
</evidence>
<reference evidence="1" key="1">
    <citation type="journal article" date="2014" name="Int. J. Syst. Evol. Microbiol.">
        <title>Complete genome sequence of Corynebacterium casei LMG S-19264T (=DSM 44701T), isolated from a smear-ripened cheese.</title>
        <authorList>
            <consortium name="US DOE Joint Genome Institute (JGI-PGF)"/>
            <person name="Walter F."/>
            <person name="Albersmeier A."/>
            <person name="Kalinowski J."/>
            <person name="Ruckert C."/>
        </authorList>
    </citation>
    <scope>NUCLEOTIDE SEQUENCE</scope>
    <source>
        <strain evidence="1">KCTC 22169</strain>
    </source>
</reference>
<name>A0A918NEF2_9GAMM</name>
<organism evidence="1 2">
    <name type="scientific">Saccharospirillum salsuginis</name>
    <dbReference type="NCBI Taxonomy" id="418750"/>
    <lineage>
        <taxon>Bacteria</taxon>
        <taxon>Pseudomonadati</taxon>
        <taxon>Pseudomonadota</taxon>
        <taxon>Gammaproteobacteria</taxon>
        <taxon>Oceanospirillales</taxon>
        <taxon>Saccharospirillaceae</taxon>
        <taxon>Saccharospirillum</taxon>
    </lineage>
</organism>
<evidence type="ECO:0000313" key="2">
    <source>
        <dbReference type="Proteomes" id="UP000626148"/>
    </source>
</evidence>
<dbReference type="Proteomes" id="UP000626148">
    <property type="component" value="Unassembled WGS sequence"/>
</dbReference>
<comment type="caution">
    <text evidence="1">The sequence shown here is derived from an EMBL/GenBank/DDBJ whole genome shotgun (WGS) entry which is preliminary data.</text>
</comment>
<reference evidence="1" key="2">
    <citation type="submission" date="2020-09" db="EMBL/GenBank/DDBJ databases">
        <authorList>
            <person name="Sun Q."/>
            <person name="Kim S."/>
        </authorList>
    </citation>
    <scope>NUCLEOTIDE SEQUENCE</scope>
    <source>
        <strain evidence="1">KCTC 22169</strain>
    </source>
</reference>
<dbReference type="EMBL" id="BMXR01000009">
    <property type="protein sequence ID" value="GGX64444.1"/>
    <property type="molecule type" value="Genomic_DNA"/>
</dbReference>
<proteinExistence type="predicted"/>